<evidence type="ECO:0000256" key="9">
    <source>
        <dbReference type="ARBA" id="ARBA00022927"/>
    </source>
</evidence>
<evidence type="ECO:0000256" key="4">
    <source>
        <dbReference type="ARBA" id="ARBA00011738"/>
    </source>
</evidence>
<sequence length="144" mass="16631">MTGSAWNITRLCPMFKVIKEENSIIKLEHLLRLEGKPLVLNVVRKAEQMLVNDHSRVKEYLPITRLTDFNKLRAKLIFEANSSRAENISNFVNVDSLFGPDGRLVYKTFATLYFVFIFDNSKNELAMLDLMQGMHCRLCVSPTF</sequence>
<dbReference type="Proteomes" id="UP001318860">
    <property type="component" value="Unassembled WGS sequence"/>
</dbReference>
<feature type="domain" description="AP complex mu/sigma subunit" evidence="11">
    <location>
        <begin position="75"/>
        <end position="132"/>
    </location>
</feature>
<evidence type="ECO:0000259" key="11">
    <source>
        <dbReference type="Pfam" id="PF01217"/>
    </source>
</evidence>
<proteinExistence type="inferred from homology"/>
<keyword evidence="13" id="KW-1185">Reference proteome</keyword>
<comment type="subcellular location">
    <subcellularLocation>
        <location evidence="2">Endomembrane system</location>
    </subcellularLocation>
</comment>
<protein>
    <recommendedName>
        <fullName evidence="11">AP complex mu/sigma subunit domain-containing protein</fullName>
    </recommendedName>
</protein>
<evidence type="ECO:0000256" key="5">
    <source>
        <dbReference type="ARBA" id="ARBA00022448"/>
    </source>
</evidence>
<evidence type="ECO:0000256" key="7">
    <source>
        <dbReference type="ARBA" id="ARBA00022679"/>
    </source>
</evidence>
<dbReference type="InterPro" id="IPR011012">
    <property type="entry name" value="Longin-like_dom_sf"/>
</dbReference>
<comment type="caution">
    <text evidence="12">The sequence shown here is derived from an EMBL/GenBank/DDBJ whole genome shotgun (WGS) entry which is preliminary data.</text>
</comment>
<evidence type="ECO:0000256" key="2">
    <source>
        <dbReference type="ARBA" id="ARBA00004308"/>
    </source>
</evidence>
<accession>A0ABR0XXJ9</accession>
<comment type="subunit">
    <text evidence="4">Homodimer.</text>
</comment>
<dbReference type="EMBL" id="JABTTQ020000001">
    <property type="protein sequence ID" value="KAK6163841.1"/>
    <property type="molecule type" value="Genomic_DNA"/>
</dbReference>
<dbReference type="InterPro" id="IPR000796">
    <property type="entry name" value="Asp_trans"/>
</dbReference>
<evidence type="ECO:0000256" key="1">
    <source>
        <dbReference type="ARBA" id="ARBA00001933"/>
    </source>
</evidence>
<dbReference type="Pfam" id="PF01217">
    <property type="entry name" value="Clat_adaptor_s"/>
    <property type="match status" value="1"/>
</dbReference>
<name>A0ABR0XXJ9_REHGL</name>
<keyword evidence="7" id="KW-0808">Transferase</keyword>
<evidence type="ECO:0000256" key="3">
    <source>
        <dbReference type="ARBA" id="ARBA00006972"/>
    </source>
</evidence>
<evidence type="ECO:0000313" key="13">
    <source>
        <dbReference type="Proteomes" id="UP001318860"/>
    </source>
</evidence>
<reference evidence="12 13" key="1">
    <citation type="journal article" date="2021" name="Comput. Struct. Biotechnol. J.">
        <title>De novo genome assembly of the potent medicinal plant Rehmannia glutinosa using nanopore technology.</title>
        <authorList>
            <person name="Ma L."/>
            <person name="Dong C."/>
            <person name="Song C."/>
            <person name="Wang X."/>
            <person name="Zheng X."/>
            <person name="Niu Y."/>
            <person name="Chen S."/>
            <person name="Feng W."/>
        </authorList>
    </citation>
    <scope>NUCLEOTIDE SEQUENCE [LARGE SCALE GENOMIC DNA]</scope>
    <source>
        <strain evidence="12">DH-2019</strain>
    </source>
</reference>
<dbReference type="SUPFAM" id="SSF64356">
    <property type="entry name" value="SNARE-like"/>
    <property type="match status" value="1"/>
</dbReference>
<dbReference type="PANTHER" id="PTHR11879">
    <property type="entry name" value="ASPARTATE AMINOTRANSFERASE"/>
    <property type="match status" value="1"/>
</dbReference>
<evidence type="ECO:0000313" key="12">
    <source>
        <dbReference type="EMBL" id="KAK6163841.1"/>
    </source>
</evidence>
<keyword evidence="8" id="KW-0663">Pyridoxal phosphate</keyword>
<organism evidence="12 13">
    <name type="scientific">Rehmannia glutinosa</name>
    <name type="common">Chinese foxglove</name>
    <dbReference type="NCBI Taxonomy" id="99300"/>
    <lineage>
        <taxon>Eukaryota</taxon>
        <taxon>Viridiplantae</taxon>
        <taxon>Streptophyta</taxon>
        <taxon>Embryophyta</taxon>
        <taxon>Tracheophyta</taxon>
        <taxon>Spermatophyta</taxon>
        <taxon>Magnoliopsida</taxon>
        <taxon>eudicotyledons</taxon>
        <taxon>Gunneridae</taxon>
        <taxon>Pentapetalae</taxon>
        <taxon>asterids</taxon>
        <taxon>lamiids</taxon>
        <taxon>Lamiales</taxon>
        <taxon>Orobanchaceae</taxon>
        <taxon>Rehmannieae</taxon>
        <taxon>Rehmannia</taxon>
    </lineage>
</organism>
<keyword evidence="9" id="KW-0653">Protein transport</keyword>
<keyword evidence="5" id="KW-0813">Transport</keyword>
<gene>
    <name evidence="12" type="ORF">DH2020_000705</name>
</gene>
<dbReference type="InterPro" id="IPR022775">
    <property type="entry name" value="AP_mu_sigma_su"/>
</dbReference>
<keyword evidence="10" id="KW-0472">Membrane</keyword>
<evidence type="ECO:0000256" key="10">
    <source>
        <dbReference type="ARBA" id="ARBA00023136"/>
    </source>
</evidence>
<dbReference type="PROSITE" id="PS00989">
    <property type="entry name" value="CLAT_ADAPTOR_S"/>
    <property type="match status" value="1"/>
</dbReference>
<evidence type="ECO:0000256" key="6">
    <source>
        <dbReference type="ARBA" id="ARBA00022576"/>
    </source>
</evidence>
<dbReference type="PANTHER" id="PTHR11879:SF22">
    <property type="entry name" value="ASPARTATE AMINOTRANSFERASE, MITOCHONDRIAL"/>
    <property type="match status" value="1"/>
</dbReference>
<dbReference type="InterPro" id="IPR000804">
    <property type="entry name" value="Clathrin_sm-chain_CS"/>
</dbReference>
<evidence type="ECO:0000256" key="8">
    <source>
        <dbReference type="ARBA" id="ARBA00022898"/>
    </source>
</evidence>
<comment type="similarity">
    <text evidence="3">Belongs to the adaptor complexes small subunit family.</text>
</comment>
<dbReference type="Gene3D" id="3.30.450.60">
    <property type="match status" value="1"/>
</dbReference>
<comment type="cofactor">
    <cofactor evidence="1">
        <name>pyridoxal 5'-phosphate</name>
        <dbReference type="ChEBI" id="CHEBI:597326"/>
    </cofactor>
</comment>
<keyword evidence="6" id="KW-0032">Aminotransferase</keyword>